<gene>
    <name evidence="2" type="ORF">QO011_001662</name>
</gene>
<dbReference type="Gene3D" id="3.30.470.30">
    <property type="entry name" value="DNA ligase/mRNA capping enzyme"/>
    <property type="match status" value="1"/>
</dbReference>
<keyword evidence="2" id="KW-0436">Ligase</keyword>
<name>A0ABU0J634_9HYPH</name>
<evidence type="ECO:0000313" key="2">
    <source>
        <dbReference type="EMBL" id="MDQ0468662.1"/>
    </source>
</evidence>
<proteinExistence type="predicted"/>
<feature type="domain" description="ATP-dependent DNA ligase family profile" evidence="1">
    <location>
        <begin position="1"/>
        <end position="56"/>
    </location>
</feature>
<dbReference type="Pfam" id="PF01068">
    <property type="entry name" value="DNA_ligase_A_M"/>
    <property type="match status" value="1"/>
</dbReference>
<dbReference type="EMBL" id="JAUSVX010000002">
    <property type="protein sequence ID" value="MDQ0468662.1"/>
    <property type="molecule type" value="Genomic_DNA"/>
</dbReference>
<dbReference type="InterPro" id="IPR012310">
    <property type="entry name" value="DNA_ligase_ATP-dep_cent"/>
</dbReference>
<comment type="caution">
    <text evidence="2">The sequence shown here is derived from an EMBL/GenBank/DDBJ whole genome shotgun (WGS) entry which is preliminary data.</text>
</comment>
<accession>A0ABU0J634</accession>
<evidence type="ECO:0000313" key="3">
    <source>
        <dbReference type="Proteomes" id="UP001242480"/>
    </source>
</evidence>
<dbReference type="SUPFAM" id="SSF56091">
    <property type="entry name" value="DNA ligase/mRNA capping enzyme, catalytic domain"/>
    <property type="match status" value="1"/>
</dbReference>
<reference evidence="2 3" key="1">
    <citation type="submission" date="2023-07" db="EMBL/GenBank/DDBJ databases">
        <title>Genomic Encyclopedia of Type Strains, Phase IV (KMG-IV): sequencing the most valuable type-strain genomes for metagenomic binning, comparative biology and taxonomic classification.</title>
        <authorList>
            <person name="Goeker M."/>
        </authorList>
    </citation>
    <scope>NUCLEOTIDE SEQUENCE [LARGE SCALE GENOMIC DNA]</scope>
    <source>
        <strain evidence="2 3">DSM 19619</strain>
    </source>
</reference>
<keyword evidence="3" id="KW-1185">Reference proteome</keyword>
<dbReference type="RefSeq" id="WP_307270170.1">
    <property type="nucleotide sequence ID" value="NZ_JAUSVX010000002.1"/>
</dbReference>
<protein>
    <submittedName>
        <fullName evidence="2">ATP-dependent DNA ligase</fullName>
    </submittedName>
</protein>
<dbReference type="GO" id="GO:0016874">
    <property type="term" value="F:ligase activity"/>
    <property type="evidence" value="ECO:0007669"/>
    <property type="project" value="UniProtKB-KW"/>
</dbReference>
<dbReference type="Proteomes" id="UP001242480">
    <property type="component" value="Unassembled WGS sequence"/>
</dbReference>
<organism evidence="2 3">
    <name type="scientific">Labrys wisconsinensis</name>
    <dbReference type="NCBI Taxonomy" id="425677"/>
    <lineage>
        <taxon>Bacteria</taxon>
        <taxon>Pseudomonadati</taxon>
        <taxon>Pseudomonadota</taxon>
        <taxon>Alphaproteobacteria</taxon>
        <taxon>Hyphomicrobiales</taxon>
        <taxon>Xanthobacteraceae</taxon>
        <taxon>Labrys</taxon>
    </lineage>
</organism>
<evidence type="ECO:0000259" key="1">
    <source>
        <dbReference type="Pfam" id="PF01068"/>
    </source>
</evidence>
<sequence>MDSYRLALHVEPAGVRILARGGHDWTHRFPTIAEAARSLGPATLILDGEAVALDDKGWFDLGLLQRALGRPGGARRRRGDPLCLRPSLC</sequence>